<protein>
    <recommendedName>
        <fullName evidence="1">Dolichyl-diphosphooligosaccharide--protein glycosyltransferase 48 kDa subunit</fullName>
        <shortName evidence="1">Oligosaccharyl transferase 48 kDa subunit</shortName>
    </recommendedName>
</protein>
<gene>
    <name evidence="3" type="ORF">RFI_06866</name>
</gene>
<name>X6NWN7_RETFI</name>
<comment type="similarity">
    <text evidence="1">Belongs to the DDOST 48 kDa subunit family.</text>
</comment>
<reference evidence="3 4" key="1">
    <citation type="journal article" date="2013" name="Curr. Biol.">
        <title>The Genome of the Foraminiferan Reticulomyxa filosa.</title>
        <authorList>
            <person name="Glockner G."/>
            <person name="Hulsmann N."/>
            <person name="Schleicher M."/>
            <person name="Noegel A.A."/>
            <person name="Eichinger L."/>
            <person name="Gallinger C."/>
            <person name="Pawlowski J."/>
            <person name="Sierra R."/>
            <person name="Euteneuer U."/>
            <person name="Pillet L."/>
            <person name="Moustafa A."/>
            <person name="Platzer M."/>
            <person name="Groth M."/>
            <person name="Szafranski K."/>
            <person name="Schliwa M."/>
        </authorList>
    </citation>
    <scope>NUCLEOTIDE SEQUENCE [LARGE SCALE GENOMIC DNA]</scope>
</reference>
<organism evidence="3 4">
    <name type="scientific">Reticulomyxa filosa</name>
    <dbReference type="NCBI Taxonomy" id="46433"/>
    <lineage>
        <taxon>Eukaryota</taxon>
        <taxon>Sar</taxon>
        <taxon>Rhizaria</taxon>
        <taxon>Retaria</taxon>
        <taxon>Foraminifera</taxon>
        <taxon>Monothalamids</taxon>
        <taxon>Reticulomyxidae</taxon>
        <taxon>Reticulomyxa</taxon>
    </lineage>
</organism>
<keyword evidence="1" id="KW-0256">Endoplasmic reticulum</keyword>
<dbReference type="AlphaFoldDB" id="X6NWN7"/>
<keyword evidence="3" id="KW-0808">Transferase</keyword>
<dbReference type="GO" id="GO:0008250">
    <property type="term" value="C:oligosaccharyltransferase complex"/>
    <property type="evidence" value="ECO:0007669"/>
    <property type="project" value="TreeGrafter"/>
</dbReference>
<evidence type="ECO:0000313" key="3">
    <source>
        <dbReference type="EMBL" id="ETO30249.1"/>
    </source>
</evidence>
<comment type="pathway">
    <text evidence="1">Protein modification; protein glycosylation.</text>
</comment>
<keyword evidence="1" id="KW-0732">Signal</keyword>
<dbReference type="InterPro" id="IPR055457">
    <property type="entry name" value="OST48_N"/>
</dbReference>
<dbReference type="UniPathway" id="UPA00378"/>
<feature type="chain" id="PRO_5015212617" description="Dolichyl-diphosphooligosaccharide--protein glycosyltransferase 48 kDa subunit" evidence="1">
    <location>
        <begin position="18"/>
        <end position="296"/>
    </location>
</feature>
<dbReference type="InterPro" id="IPR005013">
    <property type="entry name" value="DDOST_48_kDa_subunit"/>
</dbReference>
<evidence type="ECO:0000256" key="1">
    <source>
        <dbReference type="RuleBase" id="RU361142"/>
    </source>
</evidence>
<feature type="domain" description="OST48 N-terminal" evidence="2">
    <location>
        <begin position="21"/>
        <end position="147"/>
    </location>
</feature>
<evidence type="ECO:0000313" key="4">
    <source>
        <dbReference type="Proteomes" id="UP000023152"/>
    </source>
</evidence>
<dbReference type="GO" id="GO:0016740">
    <property type="term" value="F:transferase activity"/>
    <property type="evidence" value="ECO:0007669"/>
    <property type="project" value="UniProtKB-KW"/>
</dbReference>
<sequence>MFKVLLFLCVLLFVAYSAAPRTLVLVDDDLAKNIYSRFLRSLQNRGHKLEIKKASDTSVSLFTFGVRNYENISKTNNIINAKKKQQINKQKKWTQDESGELKLTNLLEFVDNGGNALVTLEEQNSEVIRKFGERCGIVIHPDKGEEIYRNQKINKNKNNRINVYEMFEQSHVRDHGSYDNEKDPINHRVIVTDGWSDYEGVFSGKTKPSAPVLFDGIGLHFKDNAHLNTKLLSGISLLFISVLSDCIVLHFFKNKSIPFSTFAIKYIKKALQQHILTNRLKAPLTKLLFKVAIHWL</sequence>
<keyword evidence="4" id="KW-1185">Reference proteome</keyword>
<dbReference type="Pfam" id="PF03345">
    <property type="entry name" value="OST48_N"/>
    <property type="match status" value="1"/>
</dbReference>
<dbReference type="PANTHER" id="PTHR10830:SF0">
    <property type="entry name" value="DOLICHYL-DIPHOSPHOOLIGOSACCHARIDE--PROTEIN GLYCOSYLTRANSFERASE 48 KDA SUBUNIT"/>
    <property type="match status" value="1"/>
</dbReference>
<comment type="caution">
    <text evidence="3">The sequence shown here is derived from an EMBL/GenBank/DDBJ whole genome shotgun (WGS) entry which is preliminary data.</text>
</comment>
<dbReference type="PANTHER" id="PTHR10830">
    <property type="entry name" value="DOLICHYL-DIPHOSPHOOLIGOSACCHARIDE--PROTEIN GLYCOSYLTRANSFERASE 48 KDA SUBUNIT"/>
    <property type="match status" value="1"/>
</dbReference>
<dbReference type="Proteomes" id="UP000023152">
    <property type="component" value="Unassembled WGS sequence"/>
</dbReference>
<feature type="signal peptide" evidence="1">
    <location>
        <begin position="1"/>
        <end position="17"/>
    </location>
</feature>
<proteinExistence type="inferred from homology"/>
<dbReference type="OrthoDB" id="29105at2759"/>
<dbReference type="GO" id="GO:0018279">
    <property type="term" value="P:protein N-linked glycosylation via asparagine"/>
    <property type="evidence" value="ECO:0007669"/>
    <property type="project" value="UniProtKB-UniRule"/>
</dbReference>
<accession>X6NWN7</accession>
<dbReference type="EMBL" id="ASPP01005589">
    <property type="protein sequence ID" value="ETO30249.1"/>
    <property type="molecule type" value="Genomic_DNA"/>
</dbReference>
<comment type="function">
    <text evidence="1">Subunit of the oligosaccharyl transferase (OST) complex that catalyzes the initial transfer of a defined glycan (Glc(3)Man(9)GlcNAc(2) in eukaryotes) from the lipid carrier dolichol-pyrophosphate to an asparagine residue within an Asn-X-Ser/Thr consensus motif in nascent polypeptide chains, the first step in protein N-glycosylation. N-glycosylation occurs cotranslationally and the complex associates with the Sec61 complex at the channel-forming translocon complex that mediates protein translocation across the endoplasmic reticulum (ER).</text>
</comment>
<comment type="subunit">
    <text evidence="1">Component of the oligosaccharyltransferase (OST) complex.</text>
</comment>
<comment type="subcellular location">
    <subcellularLocation>
        <location evidence="1">Endoplasmic reticulum membrane</location>
        <topology evidence="1">Single-pass type I membrane protein</topology>
    </subcellularLocation>
</comment>
<evidence type="ECO:0000259" key="2">
    <source>
        <dbReference type="Pfam" id="PF03345"/>
    </source>
</evidence>